<feature type="transmembrane region" description="Helical" evidence="7">
    <location>
        <begin position="158"/>
        <end position="181"/>
    </location>
</feature>
<feature type="transmembrane region" description="Helical" evidence="7">
    <location>
        <begin position="338"/>
        <end position="362"/>
    </location>
</feature>
<evidence type="ECO:0000313" key="9">
    <source>
        <dbReference type="Proteomes" id="UP000198893"/>
    </source>
</evidence>
<feature type="transmembrane region" description="Helical" evidence="7">
    <location>
        <begin position="374"/>
        <end position="396"/>
    </location>
</feature>
<evidence type="ECO:0000313" key="8">
    <source>
        <dbReference type="EMBL" id="SEO57340.1"/>
    </source>
</evidence>
<feature type="transmembrane region" description="Helical" evidence="7">
    <location>
        <begin position="226"/>
        <end position="245"/>
    </location>
</feature>
<feature type="transmembrane region" description="Helical" evidence="7">
    <location>
        <begin position="187"/>
        <end position="205"/>
    </location>
</feature>
<evidence type="ECO:0000256" key="1">
    <source>
        <dbReference type="ARBA" id="ARBA00004651"/>
    </source>
</evidence>
<dbReference type="Proteomes" id="UP000198893">
    <property type="component" value="Unassembled WGS sequence"/>
</dbReference>
<dbReference type="EMBL" id="FODS01000007">
    <property type="protein sequence ID" value="SEO57340.1"/>
    <property type="molecule type" value="Genomic_DNA"/>
</dbReference>
<dbReference type="STRING" id="569882.SAMN04490248_10734"/>
<feature type="transmembrane region" description="Helical" evidence="7">
    <location>
        <begin position="57"/>
        <end position="83"/>
    </location>
</feature>
<evidence type="ECO:0000256" key="5">
    <source>
        <dbReference type="ARBA" id="ARBA00022989"/>
    </source>
</evidence>
<dbReference type="AlphaFoldDB" id="A0A1H8QSZ5"/>
<dbReference type="PANTHER" id="PTHR30250:SF10">
    <property type="entry name" value="LIPOPOLYSACCHARIDE BIOSYNTHESIS PROTEIN WZXC"/>
    <property type="match status" value="1"/>
</dbReference>
<comment type="similarity">
    <text evidence="2">Belongs to the polysaccharide synthase family.</text>
</comment>
<feature type="transmembrane region" description="Helical" evidence="7">
    <location>
        <begin position="307"/>
        <end position="326"/>
    </location>
</feature>
<keyword evidence="6 7" id="KW-0472">Membrane</keyword>
<evidence type="ECO:0000256" key="7">
    <source>
        <dbReference type="SAM" id="Phobius"/>
    </source>
</evidence>
<keyword evidence="5 7" id="KW-1133">Transmembrane helix</keyword>
<keyword evidence="3" id="KW-1003">Cell membrane</keyword>
<evidence type="ECO:0000256" key="3">
    <source>
        <dbReference type="ARBA" id="ARBA00022475"/>
    </source>
</evidence>
<keyword evidence="4 7" id="KW-0812">Transmembrane</keyword>
<evidence type="ECO:0000256" key="6">
    <source>
        <dbReference type="ARBA" id="ARBA00023136"/>
    </source>
</evidence>
<gene>
    <name evidence="8" type="ORF">SAMN04490248_10734</name>
</gene>
<dbReference type="GO" id="GO:0005886">
    <property type="term" value="C:plasma membrane"/>
    <property type="evidence" value="ECO:0007669"/>
    <property type="project" value="UniProtKB-SubCell"/>
</dbReference>
<comment type="subcellular location">
    <subcellularLocation>
        <location evidence="1">Cell membrane</location>
        <topology evidence="1">Multi-pass membrane protein</topology>
    </subcellularLocation>
</comment>
<dbReference type="Pfam" id="PF13440">
    <property type="entry name" value="Polysacc_synt_3"/>
    <property type="match status" value="1"/>
</dbReference>
<name>A0A1H8QSZ5_9RHOB</name>
<sequence>MTGGVGYRAMMQNFLRGEGLAARAMRSSALTVGGYAGSQAMRLASNLILTRLLFPEAFGTMALVMLVMQGLAMFSDVGTAPAIMQSKRGDDPEFLDTAWTIQVIRGVCLWIATCILAYPAAQFYNTPELVQLLPVAGFSLIIAGFGPTRIHSANRHLILGRVTVIDLCTQAVSLLAAIVFALVTQSVWALVVSGIVSVVVQLALYSRFLPGRSNRLRWEKESAQELVRFGRWIFLSTVAGFILSQGDKLVLGKYLSLQGLGIYNIGYFLASFPLLLGTMVIRRVLIPLYRERPPKESRENFLKFRKLRFLLSAMIFAMLFTLSFLGVGLVDLLYDSRYALAGGIVVLVAAMQVPHIIALTYDQAAVAAGDSDQYFVLAATRAGLTLTGLVLGAQYYGLTGALLGQGAAYLLSYPVVVWLARRQGCWDPFHDAAFAVLGVALAALAIWMNLEAISGLIAMNSPPN</sequence>
<organism evidence="8 9">
    <name type="scientific">Salinihabitans flavidus</name>
    <dbReference type="NCBI Taxonomy" id="569882"/>
    <lineage>
        <taxon>Bacteria</taxon>
        <taxon>Pseudomonadati</taxon>
        <taxon>Pseudomonadota</taxon>
        <taxon>Alphaproteobacteria</taxon>
        <taxon>Rhodobacterales</taxon>
        <taxon>Roseobacteraceae</taxon>
        <taxon>Salinihabitans</taxon>
    </lineage>
</organism>
<dbReference type="PANTHER" id="PTHR30250">
    <property type="entry name" value="PST FAMILY PREDICTED COLANIC ACID TRANSPORTER"/>
    <property type="match status" value="1"/>
</dbReference>
<proteinExistence type="inferred from homology"/>
<feature type="transmembrane region" description="Helical" evidence="7">
    <location>
        <begin position="402"/>
        <end position="420"/>
    </location>
</feature>
<feature type="transmembrane region" description="Helical" evidence="7">
    <location>
        <begin position="265"/>
        <end position="286"/>
    </location>
</feature>
<accession>A0A1H8QSZ5</accession>
<evidence type="ECO:0000256" key="2">
    <source>
        <dbReference type="ARBA" id="ARBA00007430"/>
    </source>
</evidence>
<feature type="transmembrane region" description="Helical" evidence="7">
    <location>
        <begin position="129"/>
        <end position="146"/>
    </location>
</feature>
<dbReference type="OrthoDB" id="7605542at2"/>
<evidence type="ECO:0000256" key="4">
    <source>
        <dbReference type="ARBA" id="ARBA00022692"/>
    </source>
</evidence>
<protein>
    <submittedName>
        <fullName evidence="8">Membrane protein involved in the export of O-antigen and teichoic acid</fullName>
    </submittedName>
</protein>
<keyword evidence="9" id="KW-1185">Reference proteome</keyword>
<reference evidence="8 9" key="1">
    <citation type="submission" date="2016-10" db="EMBL/GenBank/DDBJ databases">
        <authorList>
            <person name="de Groot N.N."/>
        </authorList>
    </citation>
    <scope>NUCLEOTIDE SEQUENCE [LARGE SCALE GENOMIC DNA]</scope>
    <source>
        <strain evidence="8 9">DSM 27842</strain>
    </source>
</reference>
<dbReference type="InterPro" id="IPR050833">
    <property type="entry name" value="Poly_Biosynth_Transport"/>
</dbReference>
<feature type="transmembrane region" description="Helical" evidence="7">
    <location>
        <begin position="432"/>
        <end position="450"/>
    </location>
</feature>